<dbReference type="GO" id="GO:0051015">
    <property type="term" value="F:actin filament binding"/>
    <property type="evidence" value="ECO:0007669"/>
    <property type="project" value="TreeGrafter"/>
</dbReference>
<dbReference type="InterPro" id="IPR001609">
    <property type="entry name" value="Myosin_head_motor_dom-like"/>
</dbReference>
<dbReference type="Proteomes" id="UP001165063">
    <property type="component" value="Unassembled WGS sequence"/>
</dbReference>
<comment type="caution">
    <text evidence="8">Lacks conserved residue(s) required for the propagation of feature annotation.</text>
</comment>
<dbReference type="SMART" id="SM01132">
    <property type="entry name" value="DIL"/>
    <property type="match status" value="1"/>
</dbReference>
<dbReference type="InterPro" id="IPR027417">
    <property type="entry name" value="P-loop_NTPase"/>
</dbReference>
<proteinExistence type="inferred from homology"/>
<dbReference type="Gene3D" id="1.20.5.190">
    <property type="match status" value="3"/>
</dbReference>
<evidence type="ECO:0000256" key="7">
    <source>
        <dbReference type="ARBA" id="ARBA00023203"/>
    </source>
</evidence>
<sequence length="942" mass="107207">MLLDVLATVDRAAEKLAAQQAAISTRRKAVRKPTLGSIFKSSLVELMKTINSTNVHYIRCVKPNEAKNAWEFDPQMVLSQLRACGVLETIKISCAGFPSRSTYPEFVIQYAILLHSSYREKFLRGEGTEQEAVDLTKQILAETINDDHKYQTGKTKIFFKAGILAILEKLRTHKIHDSAIIIQKNLRAAYGRQHYLAARESLINAQSLIRGFLTRDRIRKEMEEQSAIKIQSLVRGHMIRVKVTVARGSLIALQAAIRGQQTRTNLVKKQYNDAATLIQTVVRGHLARVAYKKQMRAIVFTQSCYRRQAAKEEYKQLKVEAKSLNRMKEVQYSLENKVIELTQSLTSKVEENTNLVAKIEKLQSLVSESQEMRDQFKNRELDFNKKYDDTVSKHTEEVADLTEEINKQKLDYETARAKVDELSEAHTKLKKELTENIEQLKEAQEQLDETKRENVSLNDAIERLRQELTDLQRNVGSGKYIANGTGLTPTRSRTIAGRAGSPLGTSSSNGHFETRPASIVAPYANDEMNLEAINTELWTLLKDSKNLHKEIVEGLLKGLKLPAASVASELTRKEVLFPSRIIIIILSDMWRLGLTAESESFLGEVLSVIQGTVGALKEDDVVSHGAFWLTNTHELYSFVSYAQSMILANESISKDMSDSEFDEYLKLVAVVKEDFESLSYNIYNMWMKKMQKDLEKKCISAVVLAQALPGFVAPESSPLLSKVFHNNPQYKMDDILTFFNNVYWSMKAYFVEPQVINDVIIELLKFVDALCFNDLIMRRNFLSWKRGLQLNYNVTRLEEWCKTHDIQEGSTYLAHLLQVSKLLQLRKNTPDDIEIIYEICYALKPVQIQKLISQYHVADYETPISPAVTKALADKVKQTGGAADFFEPINAEGHFEDPFRHVDLRPFHRLEAYVPAWLNVPVIRRIVELVTKNAAAQEAISQ</sequence>
<keyword evidence="1" id="KW-0677">Repeat</keyword>
<organism evidence="12 13">
    <name type="scientific">Ambrosiozyma monospora</name>
    <name type="common">Yeast</name>
    <name type="synonym">Endomycopsis monosporus</name>
    <dbReference type="NCBI Taxonomy" id="43982"/>
    <lineage>
        <taxon>Eukaryota</taxon>
        <taxon>Fungi</taxon>
        <taxon>Dikarya</taxon>
        <taxon>Ascomycota</taxon>
        <taxon>Saccharomycotina</taxon>
        <taxon>Pichiomycetes</taxon>
        <taxon>Pichiales</taxon>
        <taxon>Pichiaceae</taxon>
        <taxon>Ambrosiozyma</taxon>
    </lineage>
</organism>
<comment type="caution">
    <text evidence="12">The sequence shown here is derived from an EMBL/GenBank/DDBJ whole genome shotgun (WGS) entry which is preliminary data.</text>
</comment>
<evidence type="ECO:0000256" key="3">
    <source>
        <dbReference type="ARBA" id="ARBA00022840"/>
    </source>
</evidence>
<comment type="similarity">
    <text evidence="8">Belongs to the TRAFAC class myosin-kinesin ATPase superfamily. Myosin family.</text>
</comment>
<dbReference type="PROSITE" id="PS50096">
    <property type="entry name" value="IQ"/>
    <property type="match status" value="5"/>
</dbReference>
<keyword evidence="4 9" id="KW-0175">Coiled coil</keyword>
<dbReference type="Pfam" id="PF00612">
    <property type="entry name" value="IQ"/>
    <property type="match status" value="2"/>
</dbReference>
<feature type="region of interest" description="Actin-binding" evidence="8">
    <location>
        <begin position="43"/>
        <end position="65"/>
    </location>
</feature>
<keyword evidence="6" id="KW-0505">Motor protein</keyword>
<dbReference type="PROSITE" id="PS51456">
    <property type="entry name" value="MYOSIN_MOTOR"/>
    <property type="match status" value="1"/>
</dbReference>
<dbReference type="GO" id="GO:0007015">
    <property type="term" value="P:actin filament organization"/>
    <property type="evidence" value="ECO:0007669"/>
    <property type="project" value="TreeGrafter"/>
</dbReference>
<evidence type="ECO:0000313" key="12">
    <source>
        <dbReference type="EMBL" id="GMG28767.1"/>
    </source>
</evidence>
<accession>A0A9W6YXR5</accession>
<dbReference type="InterPro" id="IPR000048">
    <property type="entry name" value="IQ_motif_EF-hand-BS"/>
</dbReference>
<dbReference type="Gene3D" id="3.40.850.10">
    <property type="entry name" value="Kinesin motor domain"/>
    <property type="match status" value="1"/>
</dbReference>
<evidence type="ECO:0000256" key="2">
    <source>
        <dbReference type="ARBA" id="ARBA00022741"/>
    </source>
</evidence>
<feature type="domain" description="Myosin motor" evidence="11">
    <location>
        <begin position="1"/>
        <end position="172"/>
    </location>
</feature>
<evidence type="ECO:0000256" key="8">
    <source>
        <dbReference type="PROSITE-ProRule" id="PRU00782"/>
    </source>
</evidence>
<evidence type="ECO:0000256" key="5">
    <source>
        <dbReference type="ARBA" id="ARBA00023123"/>
    </source>
</evidence>
<dbReference type="CDD" id="cd15480">
    <property type="entry name" value="fMyo2p_CBD"/>
    <property type="match status" value="1"/>
</dbReference>
<dbReference type="GO" id="GO:0000146">
    <property type="term" value="F:microfilament motor activity"/>
    <property type="evidence" value="ECO:0007669"/>
    <property type="project" value="TreeGrafter"/>
</dbReference>
<protein>
    <submittedName>
        <fullName evidence="12">Unnamed protein product</fullName>
    </submittedName>
</protein>
<dbReference type="Pfam" id="PF01843">
    <property type="entry name" value="DIL"/>
    <property type="match status" value="1"/>
</dbReference>
<dbReference type="InterPro" id="IPR036961">
    <property type="entry name" value="Kinesin_motor_dom_sf"/>
</dbReference>
<name>A0A9W6YXR5_AMBMO</name>
<keyword evidence="3" id="KW-0067">ATP-binding</keyword>
<dbReference type="GO" id="GO:0016459">
    <property type="term" value="C:myosin complex"/>
    <property type="evidence" value="ECO:0007669"/>
    <property type="project" value="UniProtKB-KW"/>
</dbReference>
<dbReference type="AlphaFoldDB" id="A0A9W6YXR5"/>
<evidence type="ECO:0000313" key="13">
    <source>
        <dbReference type="Proteomes" id="UP001165063"/>
    </source>
</evidence>
<reference evidence="12" key="1">
    <citation type="submission" date="2023-04" db="EMBL/GenBank/DDBJ databases">
        <title>Ambrosiozyma monospora NBRC 1965.</title>
        <authorList>
            <person name="Ichikawa N."/>
            <person name="Sato H."/>
            <person name="Tonouchi N."/>
        </authorList>
    </citation>
    <scope>NUCLEOTIDE SEQUENCE</scope>
    <source>
        <strain evidence="12">NBRC 1965</strain>
    </source>
</reference>
<keyword evidence="5 8" id="KW-0518">Myosin</keyword>
<dbReference type="Pfam" id="PF00063">
    <property type="entry name" value="Myosin_head"/>
    <property type="match status" value="1"/>
</dbReference>
<evidence type="ECO:0000256" key="9">
    <source>
        <dbReference type="SAM" id="Coils"/>
    </source>
</evidence>
<evidence type="ECO:0000256" key="1">
    <source>
        <dbReference type="ARBA" id="ARBA00022737"/>
    </source>
</evidence>
<dbReference type="Gene3D" id="6.20.240.20">
    <property type="match status" value="1"/>
</dbReference>
<dbReference type="SMART" id="SM00242">
    <property type="entry name" value="MYSc"/>
    <property type="match status" value="1"/>
</dbReference>
<dbReference type="GO" id="GO:0005524">
    <property type="term" value="F:ATP binding"/>
    <property type="evidence" value="ECO:0007669"/>
    <property type="project" value="UniProtKB-KW"/>
</dbReference>
<dbReference type="PANTHER" id="PTHR13140">
    <property type="entry name" value="MYOSIN"/>
    <property type="match status" value="1"/>
</dbReference>
<dbReference type="SMART" id="SM00015">
    <property type="entry name" value="IQ"/>
    <property type="match status" value="6"/>
</dbReference>
<dbReference type="EMBL" id="BSXU01001561">
    <property type="protein sequence ID" value="GMG28767.1"/>
    <property type="molecule type" value="Genomic_DNA"/>
</dbReference>
<dbReference type="InterPro" id="IPR002710">
    <property type="entry name" value="Dilute_dom"/>
</dbReference>
<dbReference type="PROSITE" id="PS51126">
    <property type="entry name" value="DILUTE"/>
    <property type="match status" value="1"/>
</dbReference>
<dbReference type="GO" id="GO:0016020">
    <property type="term" value="C:membrane"/>
    <property type="evidence" value="ECO:0007669"/>
    <property type="project" value="TreeGrafter"/>
</dbReference>
<evidence type="ECO:0000259" key="11">
    <source>
        <dbReference type="PROSITE" id="PS51456"/>
    </source>
</evidence>
<dbReference type="GO" id="GO:0005737">
    <property type="term" value="C:cytoplasm"/>
    <property type="evidence" value="ECO:0007669"/>
    <property type="project" value="TreeGrafter"/>
</dbReference>
<feature type="domain" description="Dilute" evidence="10">
    <location>
        <begin position="603"/>
        <end position="878"/>
    </location>
</feature>
<dbReference type="PANTHER" id="PTHR13140:SF706">
    <property type="entry name" value="DILUTE CLASS UNCONVENTIONAL MYOSIN, ISOFORM C"/>
    <property type="match status" value="1"/>
</dbReference>
<feature type="coiled-coil region" evidence="9">
    <location>
        <begin position="359"/>
        <end position="474"/>
    </location>
</feature>
<dbReference type="FunFam" id="1.20.5.190:FF:000001">
    <property type="entry name" value="unconventional myosin-Va"/>
    <property type="match status" value="1"/>
</dbReference>
<keyword evidence="2" id="KW-0547">Nucleotide-binding</keyword>
<gene>
    <name evidence="12" type="ORF">Amon01_000362700</name>
</gene>
<dbReference type="OrthoDB" id="6108017at2759"/>
<evidence type="ECO:0000256" key="6">
    <source>
        <dbReference type="ARBA" id="ARBA00023175"/>
    </source>
</evidence>
<keyword evidence="7 8" id="KW-0009">Actin-binding</keyword>
<dbReference type="InterPro" id="IPR046943">
    <property type="entry name" value="Fungal_Myo2/2A_CBD"/>
</dbReference>
<keyword evidence="13" id="KW-1185">Reference proteome</keyword>
<dbReference type="SUPFAM" id="SSF52540">
    <property type="entry name" value="P-loop containing nucleoside triphosphate hydrolases"/>
    <property type="match status" value="2"/>
</dbReference>
<evidence type="ECO:0000256" key="4">
    <source>
        <dbReference type="ARBA" id="ARBA00023054"/>
    </source>
</evidence>
<evidence type="ECO:0000259" key="10">
    <source>
        <dbReference type="PROSITE" id="PS51126"/>
    </source>
</evidence>